<reference evidence="1 2" key="1">
    <citation type="submission" date="2019-06" db="EMBL/GenBank/DDBJ databases">
        <title>Genomic Encyclopedia of Type Strains, Phase IV (KMG-V): Genome sequencing to study the core and pangenomes of soil and plant-associated prokaryotes.</title>
        <authorList>
            <person name="Whitman W."/>
        </authorList>
    </citation>
    <scope>NUCLEOTIDE SEQUENCE [LARGE SCALE GENOMIC DNA]</scope>
    <source>
        <strain evidence="1 2">BR 11880</strain>
    </source>
</reference>
<dbReference type="Pfam" id="PF13242">
    <property type="entry name" value="Hydrolase_like"/>
    <property type="match status" value="1"/>
</dbReference>
<dbReference type="InterPro" id="IPR023214">
    <property type="entry name" value="HAD_sf"/>
</dbReference>
<dbReference type="NCBIfam" id="TIGR01459">
    <property type="entry name" value="HAD-SF-IIA-hyp4"/>
    <property type="match status" value="1"/>
</dbReference>
<proteinExistence type="predicted"/>
<evidence type="ECO:0000313" key="1">
    <source>
        <dbReference type="EMBL" id="TWB22660.1"/>
    </source>
</evidence>
<dbReference type="InterPro" id="IPR006357">
    <property type="entry name" value="HAD-SF_hydro_IIA"/>
</dbReference>
<dbReference type="CDD" id="cd07525">
    <property type="entry name" value="HAD_like"/>
    <property type="match status" value="1"/>
</dbReference>
<dbReference type="InterPro" id="IPR006356">
    <property type="entry name" value="HAD-SF_hydro_IIA_hyp3"/>
</dbReference>
<keyword evidence="1" id="KW-0378">Hydrolase</keyword>
<dbReference type="Pfam" id="PF13344">
    <property type="entry name" value="Hydrolase_6"/>
    <property type="match status" value="1"/>
</dbReference>
<dbReference type="PANTHER" id="PTHR19288:SF90">
    <property type="entry name" value="OS08G0542600 PROTEIN"/>
    <property type="match status" value="1"/>
</dbReference>
<dbReference type="OrthoDB" id="9791073at2"/>
<gene>
    <name evidence="1" type="ORF">FBZ89_103286</name>
</gene>
<dbReference type="AlphaFoldDB" id="A0A560FM60"/>
<evidence type="ECO:0000313" key="2">
    <source>
        <dbReference type="Proteomes" id="UP000319859"/>
    </source>
</evidence>
<sequence>MTPAIPLYTGLSQLADRYDGFILDLWGVVHDGIAPYPGVPECLKTLRAQGKRVCLLSNAPRRVDAAAARLTEMGLTPDHYDALLTSGEATHDALRDPPDAWHRALGPKLLHIGPDRDAGVYLDLAGQGRGTRVKVDRPEDADFVLNTGIVDFSESLADYEPILSACAALKLPMVCANPDLVVHVGPQLVICAGELARRYEELGGDVRQHGKPYPGVYARCFDLLGGLTPNRILAVGDSLRTDMAGANAAGIDGLLIAGGIHREELGVADPLTDLPDLDRLAEIAAQAGLRISAVMNRLGW</sequence>
<dbReference type="EMBL" id="VITN01000003">
    <property type="protein sequence ID" value="TWB22660.1"/>
    <property type="molecule type" value="Genomic_DNA"/>
</dbReference>
<dbReference type="SUPFAM" id="SSF56784">
    <property type="entry name" value="HAD-like"/>
    <property type="match status" value="1"/>
</dbReference>
<dbReference type="Gene3D" id="3.40.50.1000">
    <property type="entry name" value="HAD superfamily/HAD-like"/>
    <property type="match status" value="2"/>
</dbReference>
<dbReference type="GO" id="GO:0016791">
    <property type="term" value="F:phosphatase activity"/>
    <property type="evidence" value="ECO:0007669"/>
    <property type="project" value="TreeGrafter"/>
</dbReference>
<dbReference type="GO" id="GO:0005737">
    <property type="term" value="C:cytoplasm"/>
    <property type="evidence" value="ECO:0007669"/>
    <property type="project" value="TreeGrafter"/>
</dbReference>
<dbReference type="Proteomes" id="UP000319859">
    <property type="component" value="Unassembled WGS sequence"/>
</dbReference>
<dbReference type="NCBIfam" id="TIGR01460">
    <property type="entry name" value="HAD-SF-IIA"/>
    <property type="match status" value="1"/>
</dbReference>
<protein>
    <submittedName>
        <fullName evidence="1">HAD superfamily hydrolase (TIGR01459 family)</fullName>
    </submittedName>
</protein>
<accession>A0A560FM60</accession>
<dbReference type="RefSeq" id="WP_145749233.1">
    <property type="nucleotide sequence ID" value="NZ_VITN01000003.1"/>
</dbReference>
<dbReference type="PANTHER" id="PTHR19288">
    <property type="entry name" value="4-NITROPHENYLPHOSPHATASE-RELATED"/>
    <property type="match status" value="1"/>
</dbReference>
<comment type="caution">
    <text evidence="1">The sequence shown here is derived from an EMBL/GenBank/DDBJ whole genome shotgun (WGS) entry which is preliminary data.</text>
</comment>
<organism evidence="1 2">
    <name type="scientific">Nitrospirillum amazonense</name>
    <dbReference type="NCBI Taxonomy" id="28077"/>
    <lineage>
        <taxon>Bacteria</taxon>
        <taxon>Pseudomonadati</taxon>
        <taxon>Pseudomonadota</taxon>
        <taxon>Alphaproteobacteria</taxon>
        <taxon>Rhodospirillales</taxon>
        <taxon>Azospirillaceae</taxon>
        <taxon>Nitrospirillum</taxon>
    </lineage>
</organism>
<name>A0A560FM60_9PROT</name>
<dbReference type="InterPro" id="IPR036412">
    <property type="entry name" value="HAD-like_sf"/>
</dbReference>